<evidence type="ECO:0000256" key="1">
    <source>
        <dbReference type="ARBA" id="ARBA00004245"/>
    </source>
</evidence>
<keyword evidence="3" id="KW-0963">Cytoplasm</keyword>
<feature type="coiled-coil region" evidence="6">
    <location>
        <begin position="270"/>
        <end position="332"/>
    </location>
</feature>
<proteinExistence type="predicted"/>
<accession>A0A9N9RY43</accession>
<evidence type="ECO:0000256" key="3">
    <source>
        <dbReference type="ARBA" id="ARBA00022490"/>
    </source>
</evidence>
<evidence type="ECO:0000256" key="2">
    <source>
        <dbReference type="ARBA" id="ARBA00004316"/>
    </source>
</evidence>
<keyword evidence="9" id="KW-1185">Reference proteome</keyword>
<feature type="compositionally biased region" description="Low complexity" evidence="7">
    <location>
        <begin position="1"/>
        <end position="15"/>
    </location>
</feature>
<dbReference type="PANTHER" id="PTHR14871:SF1">
    <property type="entry name" value="DYNEIN REGULATORY COMPLEX PROTEIN 9"/>
    <property type="match status" value="1"/>
</dbReference>
<keyword evidence="5" id="KW-0966">Cell projection</keyword>
<evidence type="ECO:0000313" key="8">
    <source>
        <dbReference type="EMBL" id="CAG9805990.1"/>
    </source>
</evidence>
<dbReference type="GO" id="GO:0005737">
    <property type="term" value="C:cytoplasm"/>
    <property type="evidence" value="ECO:0007669"/>
    <property type="project" value="TreeGrafter"/>
</dbReference>
<dbReference type="Proteomes" id="UP001153620">
    <property type="component" value="Chromosome 2"/>
</dbReference>
<dbReference type="PANTHER" id="PTHR14871">
    <property type="entry name" value="DYNEIN REGULATORY COMPLEX PROTEIN 9"/>
    <property type="match status" value="1"/>
</dbReference>
<name>A0A9N9RY43_9DIPT</name>
<evidence type="ECO:0000256" key="6">
    <source>
        <dbReference type="SAM" id="Coils"/>
    </source>
</evidence>
<reference evidence="8" key="1">
    <citation type="submission" date="2022-01" db="EMBL/GenBank/DDBJ databases">
        <authorList>
            <person name="King R."/>
        </authorList>
    </citation>
    <scope>NUCLEOTIDE SEQUENCE</scope>
</reference>
<feature type="region of interest" description="Disordered" evidence="7">
    <location>
        <begin position="354"/>
        <end position="373"/>
    </location>
</feature>
<organism evidence="8 9">
    <name type="scientific">Chironomus riparius</name>
    <dbReference type="NCBI Taxonomy" id="315576"/>
    <lineage>
        <taxon>Eukaryota</taxon>
        <taxon>Metazoa</taxon>
        <taxon>Ecdysozoa</taxon>
        <taxon>Arthropoda</taxon>
        <taxon>Hexapoda</taxon>
        <taxon>Insecta</taxon>
        <taxon>Pterygota</taxon>
        <taxon>Neoptera</taxon>
        <taxon>Endopterygota</taxon>
        <taxon>Diptera</taxon>
        <taxon>Nematocera</taxon>
        <taxon>Chironomoidea</taxon>
        <taxon>Chironomidae</taxon>
        <taxon>Chironominae</taxon>
        <taxon>Chironomus</taxon>
    </lineage>
</organism>
<evidence type="ECO:0000313" key="9">
    <source>
        <dbReference type="Proteomes" id="UP001153620"/>
    </source>
</evidence>
<feature type="coiled-coil region" evidence="6">
    <location>
        <begin position="137"/>
        <end position="207"/>
    </location>
</feature>
<dbReference type="GO" id="GO:0031514">
    <property type="term" value="C:motile cilium"/>
    <property type="evidence" value="ECO:0007669"/>
    <property type="project" value="TreeGrafter"/>
</dbReference>
<dbReference type="InterPro" id="IPR042618">
    <property type="entry name" value="IQCG"/>
</dbReference>
<dbReference type="CDD" id="cd23766">
    <property type="entry name" value="IQCG"/>
    <property type="match status" value="1"/>
</dbReference>
<comment type="subcellular location">
    <subcellularLocation>
        <location evidence="2">Cell projection</location>
    </subcellularLocation>
    <subcellularLocation>
        <location evidence="1">Cytoplasm</location>
        <location evidence="1">Cytoskeleton</location>
    </subcellularLocation>
</comment>
<protein>
    <recommendedName>
        <fullName evidence="10">Dynein regulatory complex protein 9</fullName>
    </recommendedName>
</protein>
<reference evidence="8" key="2">
    <citation type="submission" date="2022-10" db="EMBL/GenBank/DDBJ databases">
        <authorList>
            <consortium name="ENA_rothamsted_submissions"/>
            <consortium name="culmorum"/>
            <person name="King R."/>
        </authorList>
    </citation>
    <scope>NUCLEOTIDE SEQUENCE</scope>
</reference>
<dbReference type="GO" id="GO:0005856">
    <property type="term" value="C:cytoskeleton"/>
    <property type="evidence" value="ECO:0007669"/>
    <property type="project" value="UniProtKB-SubCell"/>
</dbReference>
<gene>
    <name evidence="8" type="ORF">CHIRRI_LOCUS8856</name>
</gene>
<sequence length="373" mass="44345">MTSVEHVSSSSTDSLTPPPMFPARARRLSSIKSDLIKFEVECLKFILKETVDKLIIANGGEKATLIHPSDTKLPMKIRYRESREKMFHEETLEPINEAMERMVFVKLGNDVSRLRKILSDTIDDLVNTNDFKGLKILIDTEIRLEAEEKNLIEQNAKCERLYRFLEKKFDEDTKMYKSKVKEIDDRIAEVEAELNDLKVENKIKMKLLSDWEKTRHGQIKFITENKEKQLLVTAENFKKDAYREIRLKHEIESYLENQTTYYEDLTRQWIEKYEKEVKQLDEQINETKDLMISLRIKYDDMVEQFNMREEEIQDYLEEKKMKQDAAEKAEREYQAIVKIQSWWKGIMVRRGLGPYRRKKVKGAKKSKKAPKKK</sequence>
<evidence type="ECO:0000256" key="4">
    <source>
        <dbReference type="ARBA" id="ARBA00023212"/>
    </source>
</evidence>
<evidence type="ECO:0000256" key="7">
    <source>
        <dbReference type="SAM" id="MobiDB-lite"/>
    </source>
</evidence>
<dbReference type="PROSITE" id="PS50096">
    <property type="entry name" value="IQ"/>
    <property type="match status" value="1"/>
</dbReference>
<feature type="compositionally biased region" description="Basic residues" evidence="7">
    <location>
        <begin position="355"/>
        <end position="373"/>
    </location>
</feature>
<dbReference type="GO" id="GO:0044782">
    <property type="term" value="P:cilium organization"/>
    <property type="evidence" value="ECO:0007669"/>
    <property type="project" value="TreeGrafter"/>
</dbReference>
<dbReference type="EMBL" id="OU895878">
    <property type="protein sequence ID" value="CAG9805990.1"/>
    <property type="molecule type" value="Genomic_DNA"/>
</dbReference>
<evidence type="ECO:0000256" key="5">
    <source>
        <dbReference type="ARBA" id="ARBA00023273"/>
    </source>
</evidence>
<evidence type="ECO:0008006" key="10">
    <source>
        <dbReference type="Google" id="ProtNLM"/>
    </source>
</evidence>
<feature type="region of interest" description="Disordered" evidence="7">
    <location>
        <begin position="1"/>
        <end position="21"/>
    </location>
</feature>
<keyword evidence="6" id="KW-0175">Coiled coil</keyword>
<keyword evidence="4" id="KW-0206">Cytoskeleton</keyword>
<dbReference type="OrthoDB" id="10254713at2759"/>
<dbReference type="AlphaFoldDB" id="A0A9N9RY43"/>